<evidence type="ECO:0000256" key="2">
    <source>
        <dbReference type="SAM" id="SignalP"/>
    </source>
</evidence>
<dbReference type="RefSeq" id="WP_144899613.1">
    <property type="nucleotide sequence ID" value="NZ_VLKN01000004.1"/>
</dbReference>
<protein>
    <submittedName>
        <fullName evidence="3">Uncharacterized protein</fullName>
    </submittedName>
</protein>
<keyword evidence="2" id="KW-0732">Signal</keyword>
<dbReference type="PROSITE" id="PS51257">
    <property type="entry name" value="PROKAR_LIPOPROTEIN"/>
    <property type="match status" value="1"/>
</dbReference>
<feature type="chain" id="PRO_5022107132" evidence="2">
    <location>
        <begin position="25"/>
        <end position="273"/>
    </location>
</feature>
<sequence>MIRKLLLTTALIVAAATACQPASARSLVDIDLIDRTTGQWLPEYPYRGRSYVPGEAGHRYTVRLTNTSGERVLVVLSVDGVNAVDGRTAHPSQAGYVLAPWQSTEISGWRKSMDEVAQFYFTELPDSYAARTGRPDNVGVVGIAVFREARPRHYDPPYPRAYPQARDEAADASGAPAAKSSRAMAAETEAASSMRRESAPQRIGTGHGAREWSPVAGTDFVRASSRPAQVTQLRYDDPVALATMGILPRPLPYWGRDEPRAFPGAFVADPPGG</sequence>
<feature type="region of interest" description="Disordered" evidence="1">
    <location>
        <begin position="155"/>
        <end position="212"/>
    </location>
</feature>
<dbReference type="AlphaFoldDB" id="A0A562L5U1"/>
<evidence type="ECO:0000313" key="4">
    <source>
        <dbReference type="Proteomes" id="UP000315167"/>
    </source>
</evidence>
<dbReference type="EMBL" id="VLKN01000004">
    <property type="protein sequence ID" value="TWI03042.1"/>
    <property type="molecule type" value="Genomic_DNA"/>
</dbReference>
<dbReference type="Proteomes" id="UP000315167">
    <property type="component" value="Unassembled WGS sequence"/>
</dbReference>
<gene>
    <name evidence="3" type="ORF">IP90_02145</name>
</gene>
<dbReference type="OrthoDB" id="5393649at2"/>
<feature type="signal peptide" evidence="2">
    <location>
        <begin position="1"/>
        <end position="24"/>
    </location>
</feature>
<proteinExistence type="predicted"/>
<comment type="caution">
    <text evidence="3">The sequence shown here is derived from an EMBL/GenBank/DDBJ whole genome shotgun (WGS) entry which is preliminary data.</text>
</comment>
<accession>A0A562L5U1</accession>
<keyword evidence="4" id="KW-1185">Reference proteome</keyword>
<organism evidence="3 4">
    <name type="scientific">Luteimonas cucumeris</name>
    <dbReference type="NCBI Taxonomy" id="985012"/>
    <lineage>
        <taxon>Bacteria</taxon>
        <taxon>Pseudomonadati</taxon>
        <taxon>Pseudomonadota</taxon>
        <taxon>Gammaproteobacteria</taxon>
        <taxon>Lysobacterales</taxon>
        <taxon>Lysobacteraceae</taxon>
        <taxon>Luteimonas</taxon>
    </lineage>
</organism>
<evidence type="ECO:0000256" key="1">
    <source>
        <dbReference type="SAM" id="MobiDB-lite"/>
    </source>
</evidence>
<name>A0A562L5U1_9GAMM</name>
<feature type="compositionally biased region" description="Low complexity" evidence="1">
    <location>
        <begin position="171"/>
        <end position="193"/>
    </location>
</feature>
<evidence type="ECO:0000313" key="3">
    <source>
        <dbReference type="EMBL" id="TWI03042.1"/>
    </source>
</evidence>
<reference evidence="3 4" key="1">
    <citation type="journal article" date="2015" name="Stand. Genomic Sci.">
        <title>Genomic Encyclopedia of Bacterial and Archaeal Type Strains, Phase III: the genomes of soil and plant-associated and newly described type strains.</title>
        <authorList>
            <person name="Whitman W.B."/>
            <person name="Woyke T."/>
            <person name="Klenk H.P."/>
            <person name="Zhou Y."/>
            <person name="Lilburn T.G."/>
            <person name="Beck B.J."/>
            <person name="De Vos P."/>
            <person name="Vandamme P."/>
            <person name="Eisen J.A."/>
            <person name="Garrity G."/>
            <person name="Hugenholtz P."/>
            <person name="Kyrpides N.C."/>
        </authorList>
    </citation>
    <scope>NUCLEOTIDE SEQUENCE [LARGE SCALE GENOMIC DNA]</scope>
    <source>
        <strain evidence="3 4">CGMCC 1.10821</strain>
    </source>
</reference>